<sequence length="109" mass="12939">MSEKRDHLIGVRFTKKERYLIKKFAQERNCTLTEFIRESVFSHINNLSNYVGNLDVDEFVINFDCIEKSAEIVLKSIKKLKKKLDLYDFERLNFNLNKQGMSSEEVKDI</sequence>
<dbReference type="EMBL" id="BARU01016443">
    <property type="protein sequence ID" value="GAH60825.1"/>
    <property type="molecule type" value="Genomic_DNA"/>
</dbReference>
<reference evidence="1" key="1">
    <citation type="journal article" date="2014" name="Front. Microbiol.">
        <title>High frequency of phylogenetically diverse reductive dehalogenase-homologous genes in deep subseafloor sedimentary metagenomes.</title>
        <authorList>
            <person name="Kawai M."/>
            <person name="Futagami T."/>
            <person name="Toyoda A."/>
            <person name="Takaki Y."/>
            <person name="Nishi S."/>
            <person name="Hori S."/>
            <person name="Arai W."/>
            <person name="Tsubouchi T."/>
            <person name="Morono Y."/>
            <person name="Uchiyama I."/>
            <person name="Ito T."/>
            <person name="Fujiyama A."/>
            <person name="Inagaki F."/>
            <person name="Takami H."/>
        </authorList>
    </citation>
    <scope>NUCLEOTIDE SEQUENCE</scope>
    <source>
        <strain evidence="1">Expedition CK06-06</strain>
    </source>
</reference>
<evidence type="ECO:0000313" key="1">
    <source>
        <dbReference type="EMBL" id="GAH60825.1"/>
    </source>
</evidence>
<gene>
    <name evidence="1" type="ORF">S03H2_27324</name>
</gene>
<dbReference type="AlphaFoldDB" id="X1HUS2"/>
<name>X1HUS2_9ZZZZ</name>
<accession>X1HUS2</accession>
<comment type="caution">
    <text evidence="1">The sequence shown here is derived from an EMBL/GenBank/DDBJ whole genome shotgun (WGS) entry which is preliminary data.</text>
</comment>
<dbReference type="InterPro" id="IPR053842">
    <property type="entry name" value="NikA-like"/>
</dbReference>
<dbReference type="Pfam" id="PF21983">
    <property type="entry name" value="NikA-like"/>
    <property type="match status" value="1"/>
</dbReference>
<organism evidence="1">
    <name type="scientific">marine sediment metagenome</name>
    <dbReference type="NCBI Taxonomy" id="412755"/>
    <lineage>
        <taxon>unclassified sequences</taxon>
        <taxon>metagenomes</taxon>
        <taxon>ecological metagenomes</taxon>
    </lineage>
</organism>
<proteinExistence type="predicted"/>
<protein>
    <submittedName>
        <fullName evidence="1">Uncharacterized protein</fullName>
    </submittedName>
</protein>